<comment type="caution">
    <text evidence="1">The sequence shown here is derived from an EMBL/GenBank/DDBJ whole genome shotgun (WGS) entry which is preliminary data.</text>
</comment>
<evidence type="ECO:0000313" key="2">
    <source>
        <dbReference type="Proteomes" id="UP000279470"/>
    </source>
</evidence>
<dbReference type="RefSeq" id="WP_126045113.1">
    <property type="nucleotide sequence ID" value="NZ_RXFM01000085.1"/>
</dbReference>
<accession>A0A3R9ZEP7</accession>
<dbReference type="AlphaFoldDB" id="A0A3R9ZEP7"/>
<organism evidence="1 2">
    <name type="scientific">Candidatus Aquarickettsia rohweri</name>
    <dbReference type="NCBI Taxonomy" id="2602574"/>
    <lineage>
        <taxon>Bacteria</taxon>
        <taxon>Pseudomonadati</taxon>
        <taxon>Pseudomonadota</taxon>
        <taxon>Alphaproteobacteria</taxon>
        <taxon>Rickettsiales</taxon>
        <taxon>Candidatus Midichloriaceae</taxon>
        <taxon>Candidatus Aquarickettsia</taxon>
    </lineage>
</organism>
<dbReference type="Proteomes" id="UP000279470">
    <property type="component" value="Unassembled WGS sequence"/>
</dbReference>
<sequence>MLLSSLLSIPKHATKYTCCGLQYIGFPLKQIKETIGATAAGISFIGSSTYLFEDTSKTLIEQMAWKAAGSALSTAVIGTTIGSIAAGAFTVTSPVVIATTAATGSGLFLVEKILGKTTSDLTTAFMQHGTAGVAMETATRSADYVLYSVSPKGYWDKNYITSAKNIVLSVDSLRSVISGQDTWIGQNMKAASNYFNDKFFKFIKNSYIFKALDIAFDLFLVYKAHGFASDLFDSEMKVVTNKYHCMRELKAIKAGNFNLNHVDAPETGLTDSMREAFKIDQQLKAIEIHNLDIPKQVDNGPAVMEVTWFDGMTSKVSGLLNDSINCVDQIAVQDMLSSAL</sequence>
<name>A0A3R9ZEP7_9RICK</name>
<proteinExistence type="predicted"/>
<evidence type="ECO:0000313" key="1">
    <source>
        <dbReference type="EMBL" id="RST63202.1"/>
    </source>
</evidence>
<reference evidence="2" key="1">
    <citation type="submission" date="2018-11" db="EMBL/GenBank/DDBJ databases">
        <title>Phylogenetic, genomic, and biogeographic characterization of a novel and ubiquitous marine invertebrate-associated Rickettsiales parasite, Candidatus Marinoinvertebrata rohwerii, gen. nov., sp. nov.</title>
        <authorList>
            <person name="Klinges J.G."/>
            <person name="Rosales S.M."/>
            <person name="Mcminds R."/>
            <person name="Shaver E.C."/>
            <person name="Shantz A."/>
            <person name="Peters E.C."/>
            <person name="Burkepile D.E."/>
            <person name="Silliman B.R."/>
            <person name="Vega Thurber R.L."/>
        </authorList>
    </citation>
    <scope>NUCLEOTIDE SEQUENCE [LARGE SCALE GENOMIC DNA]</scope>
    <source>
        <strain evidence="2">a_cerv_44</strain>
    </source>
</reference>
<gene>
    <name evidence="1" type="ORF">EIC27_05610</name>
</gene>
<dbReference type="EMBL" id="RXFM01000085">
    <property type="protein sequence ID" value="RST63202.1"/>
    <property type="molecule type" value="Genomic_DNA"/>
</dbReference>
<protein>
    <submittedName>
        <fullName evidence="1">Uncharacterized protein</fullName>
    </submittedName>
</protein>
<keyword evidence="2" id="KW-1185">Reference proteome</keyword>